<evidence type="ECO:0000256" key="2">
    <source>
        <dbReference type="SAM" id="SignalP"/>
    </source>
</evidence>
<accession>A0AAN6GN86</accession>
<evidence type="ECO:0000256" key="1">
    <source>
        <dbReference type="SAM" id="MobiDB-lite"/>
    </source>
</evidence>
<feature type="signal peptide" evidence="2">
    <location>
        <begin position="1"/>
        <end position="20"/>
    </location>
</feature>
<feature type="non-terminal residue" evidence="3">
    <location>
        <position position="1"/>
    </location>
</feature>
<protein>
    <recommendedName>
        <fullName evidence="5">Apple domain-containing protein</fullName>
    </recommendedName>
</protein>
<keyword evidence="2" id="KW-0732">Signal</keyword>
<feature type="compositionally biased region" description="Low complexity" evidence="1">
    <location>
        <begin position="139"/>
        <end position="156"/>
    </location>
</feature>
<evidence type="ECO:0008006" key="5">
    <source>
        <dbReference type="Google" id="ProtNLM"/>
    </source>
</evidence>
<feature type="region of interest" description="Disordered" evidence="1">
    <location>
        <begin position="139"/>
        <end position="164"/>
    </location>
</feature>
<dbReference type="Proteomes" id="UP001176517">
    <property type="component" value="Unassembled WGS sequence"/>
</dbReference>
<organism evidence="3 4">
    <name type="scientific">Tilletia horrida</name>
    <dbReference type="NCBI Taxonomy" id="155126"/>
    <lineage>
        <taxon>Eukaryota</taxon>
        <taxon>Fungi</taxon>
        <taxon>Dikarya</taxon>
        <taxon>Basidiomycota</taxon>
        <taxon>Ustilaginomycotina</taxon>
        <taxon>Exobasidiomycetes</taxon>
        <taxon>Tilletiales</taxon>
        <taxon>Tilletiaceae</taxon>
        <taxon>Tilletia</taxon>
    </lineage>
</organism>
<gene>
    <name evidence="3" type="ORF">OC846_006680</name>
</gene>
<dbReference type="EMBL" id="JAPDMZ010000481">
    <property type="protein sequence ID" value="KAK0542631.1"/>
    <property type="molecule type" value="Genomic_DNA"/>
</dbReference>
<dbReference type="AlphaFoldDB" id="A0AAN6GN86"/>
<name>A0AAN6GN86_9BASI</name>
<keyword evidence="4" id="KW-1185">Reference proteome</keyword>
<sequence length="386" mass="41549">MQLPLFTLIALVCAFSTVHASVTSGTFTGTYHNITKCTYRYGPTSVPASRITTYHATNSTTGFTQKTKTVAASTKYITPTPQPTVTSTSTYYTSTVLDSTITLTKTFTTTATTDKPTTTYTVTTGAAFTPLGVKYPTTSGTTRASSSSAPSAGSSSKVGRRAVSSTTSARKTAFATAKYCTTQLDFVPYKTKTTTTGTTTITLSTSTVVQTTMQTDTYYSHFATKTVTQTVISQPTYYPGCQPNNIVSKVQVADGSLQSVNYYYDQEHFPQTFQDVTDAYTCCTICQRDPTCLGSAYIEDSSEYGEYNGYFGYSGPVCQTFSTFRDCSANADPRYGVVYGSTSKDAKAGAVVVSNGPCYPGFSPERIRFPECPYGNIICQRPGNGY</sequence>
<evidence type="ECO:0000313" key="3">
    <source>
        <dbReference type="EMBL" id="KAK0542631.1"/>
    </source>
</evidence>
<feature type="chain" id="PRO_5042882068" description="Apple domain-containing protein" evidence="2">
    <location>
        <begin position="21"/>
        <end position="386"/>
    </location>
</feature>
<evidence type="ECO:0000313" key="4">
    <source>
        <dbReference type="Proteomes" id="UP001176517"/>
    </source>
</evidence>
<proteinExistence type="predicted"/>
<reference evidence="3" key="1">
    <citation type="journal article" date="2023" name="PhytoFront">
        <title>Draft Genome Resources of Seven Strains of Tilletia horrida, Causal Agent of Kernel Smut of Rice.</title>
        <authorList>
            <person name="Khanal S."/>
            <person name="Antony Babu S."/>
            <person name="Zhou X.G."/>
        </authorList>
    </citation>
    <scope>NUCLEOTIDE SEQUENCE</scope>
    <source>
        <strain evidence="3">TX6</strain>
    </source>
</reference>
<comment type="caution">
    <text evidence="3">The sequence shown here is derived from an EMBL/GenBank/DDBJ whole genome shotgun (WGS) entry which is preliminary data.</text>
</comment>